<evidence type="ECO:0000313" key="3">
    <source>
        <dbReference type="EnsemblMetazoa" id="MESCA009766-PA"/>
    </source>
</evidence>
<dbReference type="OMA" id="AWHEYND"/>
<reference evidence="3" key="2">
    <citation type="submission" date="2015-06" db="UniProtKB">
        <authorList>
            <consortium name="EnsemblMetazoa"/>
        </authorList>
    </citation>
    <scope>IDENTIFICATION</scope>
</reference>
<name>T1H0S7_MEGSC</name>
<keyword evidence="4" id="KW-1185">Reference proteome</keyword>
<dbReference type="EMBL" id="CAQQ02029240">
    <property type="status" value="NOT_ANNOTATED_CDS"/>
    <property type="molecule type" value="Genomic_DNA"/>
</dbReference>
<dbReference type="Proteomes" id="UP000015102">
    <property type="component" value="Unassembled WGS sequence"/>
</dbReference>
<dbReference type="GO" id="GO:0005634">
    <property type="term" value="C:nucleus"/>
    <property type="evidence" value="ECO:0007669"/>
    <property type="project" value="TreeGrafter"/>
</dbReference>
<dbReference type="InterPro" id="IPR028889">
    <property type="entry name" value="USP"/>
</dbReference>
<organism evidence="3 4">
    <name type="scientific">Megaselia scalaris</name>
    <name type="common">Humpbacked fly</name>
    <name type="synonym">Phora scalaris</name>
    <dbReference type="NCBI Taxonomy" id="36166"/>
    <lineage>
        <taxon>Eukaryota</taxon>
        <taxon>Metazoa</taxon>
        <taxon>Ecdysozoa</taxon>
        <taxon>Arthropoda</taxon>
        <taxon>Hexapoda</taxon>
        <taxon>Insecta</taxon>
        <taxon>Pterygota</taxon>
        <taxon>Neoptera</taxon>
        <taxon>Endopterygota</taxon>
        <taxon>Diptera</taxon>
        <taxon>Brachycera</taxon>
        <taxon>Muscomorpha</taxon>
        <taxon>Platypezoidea</taxon>
        <taxon>Phoridae</taxon>
        <taxon>Megaseliini</taxon>
        <taxon>Megaselia</taxon>
    </lineage>
</organism>
<dbReference type="Gene3D" id="3.90.70.10">
    <property type="entry name" value="Cysteine proteinases"/>
    <property type="match status" value="1"/>
</dbReference>
<dbReference type="GO" id="GO:0005829">
    <property type="term" value="C:cytosol"/>
    <property type="evidence" value="ECO:0007669"/>
    <property type="project" value="TreeGrafter"/>
</dbReference>
<dbReference type="InterPro" id="IPR038765">
    <property type="entry name" value="Papain-like_cys_pep_sf"/>
</dbReference>
<dbReference type="InterPro" id="IPR001394">
    <property type="entry name" value="Peptidase_C19_UCH"/>
</dbReference>
<evidence type="ECO:0000313" key="4">
    <source>
        <dbReference type="Proteomes" id="UP000015102"/>
    </source>
</evidence>
<proteinExistence type="inferred from homology"/>
<accession>T1H0S7</accession>
<comment type="similarity">
    <text evidence="1">Belongs to the peptidase C19 family.</text>
</comment>
<dbReference type="GO" id="GO:0004843">
    <property type="term" value="F:cysteine-type deubiquitinase activity"/>
    <property type="evidence" value="ECO:0007669"/>
    <property type="project" value="InterPro"/>
</dbReference>
<evidence type="ECO:0000259" key="2">
    <source>
        <dbReference type="PROSITE" id="PS50235"/>
    </source>
</evidence>
<feature type="domain" description="USP" evidence="2">
    <location>
        <begin position="1"/>
        <end position="79"/>
    </location>
</feature>
<dbReference type="CDD" id="cd02257">
    <property type="entry name" value="Peptidase_C19"/>
    <property type="match status" value="1"/>
</dbReference>
<dbReference type="SUPFAM" id="SSF54001">
    <property type="entry name" value="Cysteine proteinases"/>
    <property type="match status" value="1"/>
</dbReference>
<dbReference type="GO" id="GO:0016579">
    <property type="term" value="P:protein deubiquitination"/>
    <property type="evidence" value="ECO:0007669"/>
    <property type="project" value="InterPro"/>
</dbReference>
<reference evidence="4" key="1">
    <citation type="submission" date="2013-02" db="EMBL/GenBank/DDBJ databases">
        <authorList>
            <person name="Hughes D."/>
        </authorList>
    </citation>
    <scope>NUCLEOTIDE SEQUENCE</scope>
    <source>
        <strain>Durham</strain>
        <strain evidence="4">NC isolate 2 -- Noor lab</strain>
    </source>
</reference>
<sequence>MSQYVLNNGPETRRNSQFCNVYDLAAVIVHHGNGSSCGHYTSFAINNGTWLHFNDHTVKEVPASQVQECKPYILFYIRRDTNSSNITTNLNQSISKNL</sequence>
<dbReference type="HOGENOM" id="CLU_2336010_0_0_1"/>
<dbReference type="PANTHER" id="PTHR24006">
    <property type="entry name" value="UBIQUITIN CARBOXYL-TERMINAL HYDROLASE"/>
    <property type="match status" value="1"/>
</dbReference>
<dbReference type="InterPro" id="IPR050164">
    <property type="entry name" value="Peptidase_C19"/>
</dbReference>
<evidence type="ECO:0000256" key="1">
    <source>
        <dbReference type="ARBA" id="ARBA00009085"/>
    </source>
</evidence>
<dbReference type="PROSITE" id="PS50235">
    <property type="entry name" value="USP_3"/>
    <property type="match status" value="1"/>
</dbReference>
<dbReference type="Pfam" id="PF00443">
    <property type="entry name" value="UCH"/>
    <property type="match status" value="1"/>
</dbReference>
<dbReference type="AlphaFoldDB" id="T1H0S7"/>
<dbReference type="STRING" id="36166.T1H0S7"/>
<protein>
    <recommendedName>
        <fullName evidence="2">USP domain-containing protein</fullName>
    </recommendedName>
</protein>
<dbReference type="EnsemblMetazoa" id="MESCA009766-RA">
    <property type="protein sequence ID" value="MESCA009766-PA"/>
    <property type="gene ID" value="MESCA009766"/>
</dbReference>
<dbReference type="PROSITE" id="PS00973">
    <property type="entry name" value="USP_2"/>
    <property type="match status" value="1"/>
</dbReference>
<dbReference type="InterPro" id="IPR018200">
    <property type="entry name" value="USP_CS"/>
</dbReference>